<dbReference type="Proteomes" id="UP000007148">
    <property type="component" value="Unassembled WGS sequence"/>
</dbReference>
<keyword evidence="2" id="KW-0132">Cell division</keyword>
<dbReference type="InParanoid" id="G4TF59"/>
<evidence type="ECO:0000256" key="5">
    <source>
        <dbReference type="ARBA" id="ARBA00023306"/>
    </source>
</evidence>
<evidence type="ECO:0000313" key="10">
    <source>
        <dbReference type="Proteomes" id="UP000007148"/>
    </source>
</evidence>
<dbReference type="EMBL" id="CAFZ01000068">
    <property type="protein sequence ID" value="CCA69952.1"/>
    <property type="molecule type" value="Genomic_DNA"/>
</dbReference>
<keyword evidence="3" id="KW-0677">Repeat</keyword>
<dbReference type="GO" id="GO:0031145">
    <property type="term" value="P:anaphase-promoting complex-dependent catabolic process"/>
    <property type="evidence" value="ECO:0007669"/>
    <property type="project" value="TreeGrafter"/>
</dbReference>
<dbReference type="OMA" id="CHAALLD"/>
<evidence type="ECO:0000259" key="8">
    <source>
        <dbReference type="Pfam" id="PF21282"/>
    </source>
</evidence>
<dbReference type="STRING" id="1109443.G4TF59"/>
<comment type="similarity">
    <text evidence="1">Belongs to the APC1 family.</text>
</comment>
<dbReference type="GO" id="GO:0060090">
    <property type="term" value="F:molecular adaptor activity"/>
    <property type="evidence" value="ECO:0007669"/>
    <property type="project" value="TreeGrafter"/>
</dbReference>
<organism evidence="9 10">
    <name type="scientific">Serendipita indica (strain DSM 11827)</name>
    <name type="common">Root endophyte fungus</name>
    <name type="synonym">Piriformospora indica</name>
    <dbReference type="NCBI Taxonomy" id="1109443"/>
    <lineage>
        <taxon>Eukaryota</taxon>
        <taxon>Fungi</taxon>
        <taxon>Dikarya</taxon>
        <taxon>Basidiomycota</taxon>
        <taxon>Agaricomycotina</taxon>
        <taxon>Agaricomycetes</taxon>
        <taxon>Sebacinales</taxon>
        <taxon>Serendipitaceae</taxon>
        <taxon>Serendipita</taxon>
    </lineage>
</organism>
<feature type="domain" description="Anaphase-promoting complex subunit 1 C-terminal" evidence="7">
    <location>
        <begin position="1642"/>
        <end position="1813"/>
    </location>
</feature>
<evidence type="ECO:0000259" key="7">
    <source>
        <dbReference type="Pfam" id="PF18122"/>
    </source>
</evidence>
<dbReference type="InterPro" id="IPR048971">
    <property type="entry name" value="Apc1_3rd"/>
</dbReference>
<dbReference type="eggNOG" id="KOG1858">
    <property type="taxonomic scope" value="Eukaryota"/>
</dbReference>
<dbReference type="InterPro" id="IPR024990">
    <property type="entry name" value="Apc1"/>
</dbReference>
<reference evidence="9 10" key="1">
    <citation type="journal article" date="2011" name="PLoS Pathog.">
        <title>Endophytic Life Strategies Decoded by Genome and Transcriptome Analyses of the Mutualistic Root Symbiont Piriformospora indica.</title>
        <authorList>
            <person name="Zuccaro A."/>
            <person name="Lahrmann U."/>
            <person name="Guldener U."/>
            <person name="Langen G."/>
            <person name="Pfiffi S."/>
            <person name="Biedenkopf D."/>
            <person name="Wong P."/>
            <person name="Samans B."/>
            <person name="Grimm C."/>
            <person name="Basiewicz M."/>
            <person name="Murat C."/>
            <person name="Martin F."/>
            <person name="Kogel K.H."/>
        </authorList>
    </citation>
    <scope>NUCLEOTIDE SEQUENCE [LARGE SCALE GENOMIC DNA]</scope>
    <source>
        <strain evidence="9 10">DSM 11827</strain>
    </source>
</reference>
<feature type="domain" description="Anaphase-promoting complex subunit 1 N-terminal" evidence="6">
    <location>
        <begin position="53"/>
        <end position="200"/>
    </location>
</feature>
<evidence type="ECO:0000259" key="6">
    <source>
        <dbReference type="Pfam" id="PF12859"/>
    </source>
</evidence>
<dbReference type="Gene3D" id="1.25.10.10">
    <property type="entry name" value="Leucine-rich Repeat Variant"/>
    <property type="match status" value="2"/>
</dbReference>
<dbReference type="OrthoDB" id="26401at2759"/>
<dbReference type="Pfam" id="PF12859">
    <property type="entry name" value="ANAPC1"/>
    <property type="match status" value="1"/>
</dbReference>
<protein>
    <submittedName>
        <fullName evidence="9">Probable APC1-subunit of anaphase-promoting complex (Cyclosome)</fullName>
    </submittedName>
</protein>
<comment type="caution">
    <text evidence="9">The sequence shown here is derived from an EMBL/GenBank/DDBJ whole genome shotgun (WGS) entry which is preliminary data.</text>
</comment>
<dbReference type="GO" id="GO:0051301">
    <property type="term" value="P:cell division"/>
    <property type="evidence" value="ECO:0007669"/>
    <property type="project" value="UniProtKB-KW"/>
</dbReference>
<dbReference type="InterPro" id="IPR011989">
    <property type="entry name" value="ARM-like"/>
</dbReference>
<evidence type="ECO:0000256" key="1">
    <source>
        <dbReference type="ARBA" id="ARBA00010547"/>
    </source>
</evidence>
<dbReference type="InterPro" id="IPR041221">
    <property type="entry name" value="APC1_C"/>
</dbReference>
<dbReference type="InterPro" id="IPR049255">
    <property type="entry name" value="Apc1_N"/>
</dbReference>
<keyword evidence="5" id="KW-0131">Cell cycle</keyword>
<proteinExistence type="inferred from homology"/>
<sequence>MPVDAAKQYFINTSGSDLSSFFETDLLKSVRNALQHRQPPSRILGRIKRRIPDTKTEEELSWSSSAVIWTVGGRLQRQWCFPRDEEEIRSVCWAYFDIKPPIHVTKNRMDEASQSLEDAFSKPSPSVFGPYGSAVRDAESRTIARATQEDNTKLDSGLRIVRSVCIVFRTHARLYSEDGNEYYVNIPFIVRQVWPLFPTGFALEEEPRIEPIPWAIPYLNPEIGLHSLSSPTGEVSPIGIAHRICRTSPHSAIIFQEDHPRPNKDLSTFSTIKAGEHVIFVHEYKFDAPQIIITVDTRLQMVHCYAYGRSPSEEPTLNGSINSGLEQPVNSTADLDALVAAYQSEGRSPRLTTEWLMQSGAIGSRWHHAAVDGSDNGLDLDQPLSIRMTSLHEQPLEEEEDIVGPEYWLQRLTSIPVDAETAEHWSDIVAVPFNQGGDHESCCSYALMIPHISSFRVVHIAWESDISLPRSSLTASFDVHPVPARSIASVQALRDEPVDLLIVQLDHSLVLRSGPQLYTLAMKHNGHGFEICSIHPADSDVPAQEYAIALHEVISAHGTEVEIRLLGGNIVHLSLDLTPRNRLVHEVLSCLRFAMSHSQFRALRYRYLNMWLGQGRPTTVEKEMDCLFITLFQILGDDGFSEGMLSKDSKSLDVLTGTASHRRLRYDAALVGFGIPQAQISKPSPPPLHPSAAPILLALHILGQSLKIDTKRASLLQFLVPAILRISIALAPEWAEYWSRQSSDAIEAWSMRHFNGQQLPVRPPDIIEHCLYGKMWVSLGDISSIFGIQVDADHGYPVSSPCTNLEDIGRMFVLIRGGTPGRNIQSVEALTSLMIERKWTRESLDSLPICLQIPIRESLRLLQISPKLSYPLETYELIDRPDLLELVQCNPVVDDYLGSSDRSKHDVIGSVEQVATHGGSGQILMPGNSGLLPKDLFTQIRWIDDRRIEEVELILQSSRIPVAKIQYTLPENEHEKEHSALVLRISERTLSLPPGRALFTYGCVNVATPDAYAIPKIELAVRIMPSNIVMLLEQAKLTSETKSWAEFHNGVAAGLRLSPHLSSIESSWVQFAKPSELTAEHAGFLFGLGLNGHLKHVDTWNTFSYLSPKHDHTSMAILLGLAASNVGSSSQYITSLIAVHTPALLPVRTVDINVSLLTQSAGLVALGLVFLGTGDRRLADIALREISRTDLMVPTHGVDNREAYTLAAAFAFGMIMVGKGSRTHGLADNAWLNRFRVMIHGDRKASIEPEGTRSFDVNITAPGACLALAMLYLKSGRSDVADIVSVPTTRVALNTVPPNLLLLRTLAKSLILWDEIQPTVDWVNSQYAPMKSFGGDGPNDAPTVNALDIASYNVIAGACMAMSLKYAGTASADAWKVVVFFYDILIRGVYANARTYEHSIRRQATRDAINVLSCAMAIIMAGSGYLDCLQRLRFAHGKYTTPNKFGMHMANHMAMGLLFLGGGRYTLGTSDAAICGLLIAFYPRFPLFGYDNRFHLQALRHLWVLAVEPRCLITRDIDSRKVIFLPVKLRVAEADFRIASLPLLAPTLTPDFTSIRSVRVDSPRYWPIFIDFQALPQMKDAFIRNQTLWVKRRRGYLGYFEDPHCTLSSFARSTGGAAGDTACLEVPELLKSQSHTSRDFGEFMSAFTEDDRATTFAERLCTDQTAHSTRKQREDAFISLERTWITFCQAAMMDCFAADTMDLLGVHLTAHSMRVQDFKGSSSAMSGNLADLTALSEWYGSANIRGPTLLRTQLIKSILLVGQSKVDALRHNSSFMTQLRHYANGRGIQETDPSARRALGRQLGFYLTHTNTPSATTLRSLKSLYIETVQAGLEKRLAPESMRSALMMVMKETVEKAFGLHWQWQAIMDIIICWRNG</sequence>
<dbReference type="PANTHER" id="PTHR12827">
    <property type="entry name" value="MEIOTIC CHECKPOINT REGULATOR TSG24 FAMILY MEMBER"/>
    <property type="match status" value="1"/>
</dbReference>
<dbReference type="GO" id="GO:0070979">
    <property type="term" value="P:protein K11-linked ubiquitination"/>
    <property type="evidence" value="ECO:0007669"/>
    <property type="project" value="TreeGrafter"/>
</dbReference>
<gene>
    <name evidence="9" type="ORF">PIIN_03892</name>
</gene>
<evidence type="ECO:0000256" key="3">
    <source>
        <dbReference type="ARBA" id="ARBA00022737"/>
    </source>
</evidence>
<evidence type="ECO:0000313" key="9">
    <source>
        <dbReference type="EMBL" id="CCA69952.1"/>
    </source>
</evidence>
<keyword evidence="4" id="KW-0498">Mitosis</keyword>
<keyword evidence="10" id="KW-1185">Reference proteome</keyword>
<dbReference type="HOGENOM" id="CLU_001202_3_0_1"/>
<accession>G4TF59</accession>
<dbReference type="Pfam" id="PF18122">
    <property type="entry name" value="APC1_C"/>
    <property type="match status" value="1"/>
</dbReference>
<evidence type="ECO:0000256" key="4">
    <source>
        <dbReference type="ARBA" id="ARBA00022776"/>
    </source>
</evidence>
<dbReference type="GO" id="GO:0007091">
    <property type="term" value="P:metaphase/anaphase transition of mitotic cell cycle"/>
    <property type="evidence" value="ECO:0007669"/>
    <property type="project" value="TreeGrafter"/>
</dbReference>
<dbReference type="GO" id="GO:0005680">
    <property type="term" value="C:anaphase-promoting complex"/>
    <property type="evidence" value="ECO:0007669"/>
    <property type="project" value="InterPro"/>
</dbReference>
<feature type="domain" description="Anaphase-promoting complex subunit 1 beta-sandwich" evidence="8">
    <location>
        <begin position="1510"/>
        <end position="1593"/>
    </location>
</feature>
<dbReference type="PANTHER" id="PTHR12827:SF3">
    <property type="entry name" value="ANAPHASE-PROMOTING COMPLEX SUBUNIT 1"/>
    <property type="match status" value="1"/>
</dbReference>
<evidence type="ECO:0000256" key="2">
    <source>
        <dbReference type="ARBA" id="ARBA00022618"/>
    </source>
</evidence>
<dbReference type="Pfam" id="PF21282">
    <property type="entry name" value="APC1_3rd"/>
    <property type="match status" value="1"/>
</dbReference>
<name>G4TF59_SERID</name>